<gene>
    <name evidence="1" type="ORF">EDS130_LOCUS22139</name>
</gene>
<reference evidence="1" key="1">
    <citation type="submission" date="2021-02" db="EMBL/GenBank/DDBJ databases">
        <authorList>
            <person name="Nowell W R."/>
        </authorList>
    </citation>
    <scope>NUCLEOTIDE SEQUENCE</scope>
</reference>
<name>A0A814S305_ADIRI</name>
<dbReference type="AlphaFoldDB" id="A0A814S305"/>
<comment type="caution">
    <text evidence="1">The sequence shown here is derived from an EMBL/GenBank/DDBJ whole genome shotgun (WGS) entry which is preliminary data.</text>
</comment>
<dbReference type="OrthoDB" id="10059370at2759"/>
<evidence type="ECO:0000313" key="2">
    <source>
        <dbReference type="Proteomes" id="UP000663852"/>
    </source>
</evidence>
<organism evidence="1 2">
    <name type="scientific">Adineta ricciae</name>
    <name type="common">Rotifer</name>
    <dbReference type="NCBI Taxonomy" id="249248"/>
    <lineage>
        <taxon>Eukaryota</taxon>
        <taxon>Metazoa</taxon>
        <taxon>Spiralia</taxon>
        <taxon>Gnathifera</taxon>
        <taxon>Rotifera</taxon>
        <taxon>Eurotatoria</taxon>
        <taxon>Bdelloidea</taxon>
        <taxon>Adinetida</taxon>
        <taxon>Adinetidae</taxon>
        <taxon>Adineta</taxon>
    </lineage>
</organism>
<dbReference type="EMBL" id="CAJNOJ010000114">
    <property type="protein sequence ID" value="CAF1141882.1"/>
    <property type="molecule type" value="Genomic_DNA"/>
</dbReference>
<protein>
    <submittedName>
        <fullName evidence="1">Uncharacterized protein</fullName>
    </submittedName>
</protein>
<accession>A0A814S305</accession>
<sequence>MRRRDRNLFAFCTNTADAPQLRAATPLIKLNLIGFNTQRKTFEGGNKEEQDDDNPNDFVFDCTVVYDRSSIPTTLAVWQYGGREHEMLSNRSDKLLLAIYQVDTISDVVHAYICPDASQSLFYTELFAQVLRNLTQDDRSWKQYSANFRRKPAGYSYFPRWKPREKTRSPTKGTGNRIRLSVMAGSCWFSIKPFKSDERIQSPKYCFHEIPGRFWNRSVPGRIVRPGNRSTVSSSIIE</sequence>
<proteinExistence type="predicted"/>
<dbReference type="Proteomes" id="UP000663852">
    <property type="component" value="Unassembled WGS sequence"/>
</dbReference>
<evidence type="ECO:0000313" key="1">
    <source>
        <dbReference type="EMBL" id="CAF1141882.1"/>
    </source>
</evidence>